<feature type="transmembrane region" description="Helical" evidence="2">
    <location>
        <begin position="801"/>
        <end position="828"/>
    </location>
</feature>
<accession>A0A7S4Q9U6</accession>
<feature type="transmembrane region" description="Helical" evidence="2">
    <location>
        <begin position="730"/>
        <end position="753"/>
    </location>
</feature>
<feature type="compositionally biased region" description="Basic and acidic residues" evidence="1">
    <location>
        <begin position="934"/>
        <end position="947"/>
    </location>
</feature>
<feature type="transmembrane region" description="Helical" evidence="2">
    <location>
        <begin position="206"/>
        <end position="230"/>
    </location>
</feature>
<gene>
    <name evidence="3" type="ORF">AMON00008_LOCUS14740</name>
</gene>
<keyword evidence="2" id="KW-0472">Membrane</keyword>
<evidence type="ECO:0000256" key="1">
    <source>
        <dbReference type="SAM" id="MobiDB-lite"/>
    </source>
</evidence>
<feature type="transmembrane region" description="Helical" evidence="2">
    <location>
        <begin position="84"/>
        <end position="103"/>
    </location>
</feature>
<feature type="transmembrane region" description="Helical" evidence="2">
    <location>
        <begin position="250"/>
        <end position="272"/>
    </location>
</feature>
<feature type="transmembrane region" description="Helical" evidence="2">
    <location>
        <begin position="593"/>
        <end position="622"/>
    </location>
</feature>
<feature type="transmembrane region" description="Helical" evidence="2">
    <location>
        <begin position="848"/>
        <end position="867"/>
    </location>
</feature>
<protein>
    <submittedName>
        <fullName evidence="3">Uncharacterized protein</fullName>
    </submittedName>
</protein>
<feature type="transmembrane region" description="Helical" evidence="2">
    <location>
        <begin position="349"/>
        <end position="368"/>
    </location>
</feature>
<feature type="transmembrane region" description="Helical" evidence="2">
    <location>
        <begin position="45"/>
        <end position="68"/>
    </location>
</feature>
<evidence type="ECO:0000313" key="3">
    <source>
        <dbReference type="EMBL" id="CAE4575121.1"/>
    </source>
</evidence>
<reference evidence="3" key="1">
    <citation type="submission" date="2021-01" db="EMBL/GenBank/DDBJ databases">
        <authorList>
            <person name="Corre E."/>
            <person name="Pelletier E."/>
            <person name="Niang G."/>
            <person name="Scheremetjew M."/>
            <person name="Finn R."/>
            <person name="Kale V."/>
            <person name="Holt S."/>
            <person name="Cochrane G."/>
            <person name="Meng A."/>
            <person name="Brown T."/>
            <person name="Cohen L."/>
        </authorList>
    </citation>
    <scope>NUCLEOTIDE SEQUENCE</scope>
    <source>
        <strain evidence="3">CCMP3105</strain>
    </source>
</reference>
<feature type="transmembrane region" description="Helical" evidence="2">
    <location>
        <begin position="428"/>
        <end position="450"/>
    </location>
</feature>
<feature type="compositionally biased region" description="Polar residues" evidence="1">
    <location>
        <begin position="921"/>
        <end position="933"/>
    </location>
</feature>
<proteinExistence type="predicted"/>
<feature type="transmembrane region" description="Helical" evidence="2">
    <location>
        <begin position="566"/>
        <end position="587"/>
    </location>
</feature>
<organism evidence="3">
    <name type="scientific">Alexandrium monilatum</name>
    <dbReference type="NCBI Taxonomy" id="311494"/>
    <lineage>
        <taxon>Eukaryota</taxon>
        <taxon>Sar</taxon>
        <taxon>Alveolata</taxon>
        <taxon>Dinophyceae</taxon>
        <taxon>Gonyaulacales</taxon>
        <taxon>Pyrocystaceae</taxon>
        <taxon>Alexandrium</taxon>
    </lineage>
</organism>
<feature type="transmembrane region" description="Helical" evidence="2">
    <location>
        <begin position="123"/>
        <end position="144"/>
    </location>
</feature>
<feature type="transmembrane region" description="Helical" evidence="2">
    <location>
        <begin position="699"/>
        <end position="718"/>
    </location>
</feature>
<dbReference type="AlphaFoldDB" id="A0A7S4Q9U6"/>
<sequence>MSGETGQSNNGKDLHRERWQVIEDDANDIEVIMAEVVVPEGGLGFGMYCAICFVAASTPCLLTCIFWSDMGTGRETTEILENKVLAYVCGLGLVELVIALYLLDFFWPPHLPGMYLAFAQRDPILRFAIIGLMGALVGAACVFISEDYPYMPSLVTVLTGPVLMTIIRSCAMPVWPTNFRGTKSTAAGALQIIANKKVEEADARNFYAGAMTAFLLTGGMTVLGWLLWVFGSDLDLTQIDFDNKEKEREYIRWLTPLIAGVGNLSMGGIVALRVQLAKDNQATADLRVDLICQVDEADPDDFELDSREKVVAMQLRRSGAIEVFKRLSVKDQQVVAREQMHNMVSLFKTIKVVGCCFLTLLGCAYVTFSLVAADSHVSQMIVLFMGMMFMCFTAFLCLSFWRLIETTKDWFFECPLGRMATSLSQNDWFRAIFLCLVLPAIPPVLLLSAMNQLVRKCRGLYTRIPPRRISAFKQQVEDAPEGAGGGRASRATLTEVQIEVLPAPQDQLFTERFMLQIEAARRWDYMSIVPKIFIVAVAFILMSILTPKLLNVFLSWLSKLLKDGVPFGLTVVFTVAAGIICFLLPPVPGLPVYLFTGAIIASTCPFGFGAGCGISVGMTLLLKLMACAMQQKGIGETLGNSMWIKSQVGVNKPFFRAVERILQKPGLSVGKVAILCGGPDWPTSVLCGLLRCSLAQMELGTLPIIVFTGPCTLYGAFYTKKNQGQVYSNAANLMLLLSVATNLVFGVSAAWAVQDELDAFHWEVTKPLEKYIDMDWLDYRAAQISQSCVVRWSDAPLPLRVFALCCVVVEICVCHYLNFFSTACFGKFDVTDDINTLVWYGEDGLFKFQGVLGLLLSLAGLSGYLALSCFLQKKQAGPYAARAELLDASEGAWKEERAYQASLAERSTLRSASEILMGSRRLSQVSETPTAQKEPSKRLTLRKLDKE</sequence>
<keyword evidence="2" id="KW-0812">Transmembrane</keyword>
<feature type="transmembrane region" description="Helical" evidence="2">
    <location>
        <begin position="532"/>
        <end position="554"/>
    </location>
</feature>
<evidence type="ECO:0000256" key="2">
    <source>
        <dbReference type="SAM" id="Phobius"/>
    </source>
</evidence>
<keyword evidence="2" id="KW-1133">Transmembrane helix</keyword>
<feature type="transmembrane region" description="Helical" evidence="2">
    <location>
        <begin position="380"/>
        <end position="401"/>
    </location>
</feature>
<dbReference type="EMBL" id="HBNR01022092">
    <property type="protein sequence ID" value="CAE4575121.1"/>
    <property type="molecule type" value="Transcribed_RNA"/>
</dbReference>
<name>A0A7S4Q9U6_9DINO</name>
<feature type="region of interest" description="Disordered" evidence="1">
    <location>
        <begin position="921"/>
        <end position="947"/>
    </location>
</feature>